<protein>
    <submittedName>
        <fullName evidence="2">Uncharacterized protein</fullName>
    </submittedName>
</protein>
<organism evidence="2 3">
    <name type="scientific">Rousettus aegyptiacus</name>
    <name type="common">Egyptian fruit bat</name>
    <name type="synonym">Pteropus aegyptiacus</name>
    <dbReference type="NCBI Taxonomy" id="9407"/>
    <lineage>
        <taxon>Eukaryota</taxon>
        <taxon>Metazoa</taxon>
        <taxon>Chordata</taxon>
        <taxon>Craniata</taxon>
        <taxon>Vertebrata</taxon>
        <taxon>Euteleostomi</taxon>
        <taxon>Mammalia</taxon>
        <taxon>Eutheria</taxon>
        <taxon>Laurasiatheria</taxon>
        <taxon>Chiroptera</taxon>
        <taxon>Yinpterochiroptera</taxon>
        <taxon>Pteropodoidea</taxon>
        <taxon>Pteropodidae</taxon>
        <taxon>Rousettinae</taxon>
        <taxon>Rousettus</taxon>
    </lineage>
</organism>
<keyword evidence="3" id="KW-1185">Reference proteome</keyword>
<evidence type="ECO:0000313" key="3">
    <source>
        <dbReference type="Proteomes" id="UP000593571"/>
    </source>
</evidence>
<gene>
    <name evidence="2" type="ORF">HJG63_010715</name>
</gene>
<keyword evidence="1" id="KW-1133">Transmembrane helix</keyword>
<comment type="caution">
    <text evidence="2">The sequence shown here is derived from an EMBL/GenBank/DDBJ whole genome shotgun (WGS) entry which is preliminary data.</text>
</comment>
<feature type="transmembrane region" description="Helical" evidence="1">
    <location>
        <begin position="73"/>
        <end position="91"/>
    </location>
</feature>
<sequence length="158" mass="17734">MGKYRRSGCSCHCGFESWFPAHHCLCLVSHHLFDPNHLTLAIVLSCAHVCLSTGGIGSSNPLSLQHHLIKSKFSPVSIIVVHFIFLGVLFLSEFLDDIQLGEIKSCQSSIVIHSFIHLFIYHLFIPRNIYYVSGTNSKGRSLLINTPEEISAHRELTF</sequence>
<dbReference type="EMBL" id="JACASE010000003">
    <property type="protein sequence ID" value="KAF6485560.1"/>
    <property type="molecule type" value="Genomic_DNA"/>
</dbReference>
<keyword evidence="1" id="KW-0472">Membrane</keyword>
<evidence type="ECO:0000313" key="2">
    <source>
        <dbReference type="EMBL" id="KAF6485560.1"/>
    </source>
</evidence>
<accession>A0A7J8IMY1</accession>
<feature type="transmembrane region" description="Helical" evidence="1">
    <location>
        <begin position="111"/>
        <end position="130"/>
    </location>
</feature>
<dbReference type="Proteomes" id="UP000593571">
    <property type="component" value="Unassembled WGS sequence"/>
</dbReference>
<name>A0A7J8IMY1_ROUAE</name>
<keyword evidence="1" id="KW-0812">Transmembrane</keyword>
<proteinExistence type="predicted"/>
<evidence type="ECO:0000256" key="1">
    <source>
        <dbReference type="SAM" id="Phobius"/>
    </source>
</evidence>
<dbReference type="AlphaFoldDB" id="A0A7J8IMY1"/>
<reference evidence="2 3" key="1">
    <citation type="journal article" date="2020" name="Nature">
        <title>Six reference-quality genomes reveal evolution of bat adaptations.</title>
        <authorList>
            <person name="Jebb D."/>
            <person name="Huang Z."/>
            <person name="Pippel M."/>
            <person name="Hughes G.M."/>
            <person name="Lavrichenko K."/>
            <person name="Devanna P."/>
            <person name="Winkler S."/>
            <person name="Jermiin L.S."/>
            <person name="Skirmuntt E.C."/>
            <person name="Katzourakis A."/>
            <person name="Burkitt-Gray L."/>
            <person name="Ray D.A."/>
            <person name="Sullivan K.A.M."/>
            <person name="Roscito J.G."/>
            <person name="Kirilenko B.M."/>
            <person name="Davalos L.M."/>
            <person name="Corthals A.P."/>
            <person name="Power M.L."/>
            <person name="Jones G."/>
            <person name="Ransome R.D."/>
            <person name="Dechmann D.K.N."/>
            <person name="Locatelli A.G."/>
            <person name="Puechmaille S.J."/>
            <person name="Fedrigo O."/>
            <person name="Jarvis E.D."/>
            <person name="Hiller M."/>
            <person name="Vernes S.C."/>
            <person name="Myers E.W."/>
            <person name="Teeling E.C."/>
        </authorList>
    </citation>
    <scope>NUCLEOTIDE SEQUENCE [LARGE SCALE GENOMIC DNA]</scope>
    <source>
        <strain evidence="2">MRouAeg1</strain>
        <tissue evidence="2">Muscle</tissue>
    </source>
</reference>